<keyword evidence="5" id="KW-1185">Reference proteome</keyword>
<dbReference type="NCBIfam" id="TIGR02098">
    <property type="entry name" value="MJ0042_CXXC"/>
    <property type="match status" value="1"/>
</dbReference>
<accession>A0A1G7BIQ2</accession>
<name>A0A1G7BIQ2_9BACT</name>
<evidence type="ECO:0000256" key="2">
    <source>
        <dbReference type="SAM" id="Phobius"/>
    </source>
</evidence>
<proteinExistence type="predicted"/>
<sequence>MIITCDHCETQYAIDDALLANPALQLRCVRCNKTFSVSPAATGSAALAAGNPPAAVAAVSQPVTTAATLPPLEPVQPPPQPASATPAPEVQTAEPQQAQEDFWDQAEELDFSAPAAASQPATPPEPAAVRVAEPQEEAFSFSRLASPPADEDSTPPSITGARFEFEPLDSKLPPLFDLPDNRPAVQPFTTEPAPAPPQRPATMTPAAVTKPKKPSRSLLWLLLVVLLLAAGGAAGYLFVNQTRIDVPQLIEQVRQRLGLSQPAVPEAPSGSFQIRLSENYYLDHQQLGTLFVVQGTVTNAYNRPQGEIGVRGRLLGPRGEVLAQQQAYCGNPLDRAALQQASKEQIAEQMSNRVGAGLSNVTVEPGKSLPFTLVFSQLPAEFSEFSVETLPPTAP</sequence>
<keyword evidence="2" id="KW-1133">Transmembrane helix</keyword>
<evidence type="ECO:0000313" key="5">
    <source>
        <dbReference type="Proteomes" id="UP000243205"/>
    </source>
</evidence>
<dbReference type="InterPro" id="IPR021834">
    <property type="entry name" value="DUF3426"/>
</dbReference>
<dbReference type="InterPro" id="IPR011723">
    <property type="entry name" value="Znf/thioredoxin_put"/>
</dbReference>
<feature type="region of interest" description="Disordered" evidence="1">
    <location>
        <begin position="136"/>
        <end position="161"/>
    </location>
</feature>
<feature type="region of interest" description="Disordered" evidence="1">
    <location>
        <begin position="68"/>
        <end position="98"/>
    </location>
</feature>
<evidence type="ECO:0000256" key="1">
    <source>
        <dbReference type="SAM" id="MobiDB-lite"/>
    </source>
</evidence>
<feature type="domain" description="Zinc finger/thioredoxin putative" evidence="3">
    <location>
        <begin position="1"/>
        <end position="35"/>
    </location>
</feature>
<feature type="region of interest" description="Disordered" evidence="1">
    <location>
        <begin position="189"/>
        <end position="209"/>
    </location>
</feature>
<dbReference type="AlphaFoldDB" id="A0A1G7BIQ2"/>
<evidence type="ECO:0000259" key="3">
    <source>
        <dbReference type="Pfam" id="PF13717"/>
    </source>
</evidence>
<protein>
    <submittedName>
        <fullName evidence="4">MJ0042 family finger-like domain-containing protein</fullName>
    </submittedName>
</protein>
<dbReference type="Pfam" id="PF13717">
    <property type="entry name" value="Zn_ribbon_4"/>
    <property type="match status" value="1"/>
</dbReference>
<reference evidence="5" key="1">
    <citation type="submission" date="2016-10" db="EMBL/GenBank/DDBJ databases">
        <authorList>
            <person name="Varghese N."/>
            <person name="Submissions S."/>
        </authorList>
    </citation>
    <scope>NUCLEOTIDE SEQUENCE [LARGE SCALE GENOMIC DNA]</scope>
    <source>
        <strain evidence="5">DSM 8987</strain>
    </source>
</reference>
<evidence type="ECO:0000313" key="4">
    <source>
        <dbReference type="EMBL" id="SDE26326.1"/>
    </source>
</evidence>
<organism evidence="4 5">
    <name type="scientific">Desulfuromonas thiophila</name>
    <dbReference type="NCBI Taxonomy" id="57664"/>
    <lineage>
        <taxon>Bacteria</taxon>
        <taxon>Pseudomonadati</taxon>
        <taxon>Thermodesulfobacteriota</taxon>
        <taxon>Desulfuromonadia</taxon>
        <taxon>Desulfuromonadales</taxon>
        <taxon>Desulfuromonadaceae</taxon>
        <taxon>Desulfuromonas</taxon>
    </lineage>
</organism>
<dbReference type="Proteomes" id="UP000243205">
    <property type="component" value="Unassembled WGS sequence"/>
</dbReference>
<keyword evidence="2" id="KW-0812">Transmembrane</keyword>
<gene>
    <name evidence="4" type="ORF">SAMN05661003_10640</name>
</gene>
<keyword evidence="2" id="KW-0472">Membrane</keyword>
<dbReference type="RefSeq" id="WP_092077912.1">
    <property type="nucleotide sequence ID" value="NZ_FNAQ01000006.1"/>
</dbReference>
<dbReference type="EMBL" id="FNAQ01000006">
    <property type="protein sequence ID" value="SDE26326.1"/>
    <property type="molecule type" value="Genomic_DNA"/>
</dbReference>
<feature type="transmembrane region" description="Helical" evidence="2">
    <location>
        <begin position="218"/>
        <end position="239"/>
    </location>
</feature>
<dbReference type="Pfam" id="PF11906">
    <property type="entry name" value="DUF3426"/>
    <property type="match status" value="1"/>
</dbReference>
<dbReference type="STRING" id="57664.SAMN05661003_10640"/>
<feature type="compositionally biased region" description="Pro residues" evidence="1">
    <location>
        <begin position="71"/>
        <end position="81"/>
    </location>
</feature>
<dbReference type="OrthoDB" id="5506264at2"/>